<dbReference type="Gene3D" id="2.70.98.10">
    <property type="match status" value="1"/>
</dbReference>
<keyword evidence="1" id="KW-0732">Signal</keyword>
<accession>A0A8H6RHT4</accession>
<dbReference type="NCBIfam" id="TIGR01180">
    <property type="entry name" value="aman2_put"/>
    <property type="match status" value="1"/>
</dbReference>
<dbReference type="PANTHER" id="PTHR12143:SF25">
    <property type="entry name" value="FAMILY PROTEIN, PUTATIVE (AFU_ORTHOLOGUE AFUA_1G10790)-RELATED"/>
    <property type="match status" value="1"/>
</dbReference>
<dbReference type="InterPro" id="IPR050883">
    <property type="entry name" value="PNGase"/>
</dbReference>
<dbReference type="InterPro" id="IPR041371">
    <property type="entry name" value="GH92_N"/>
</dbReference>
<dbReference type="GO" id="GO:0000224">
    <property type="term" value="F:peptide-N4-(N-acetyl-beta-glucosaminyl)asparagine amidase activity"/>
    <property type="evidence" value="ECO:0007669"/>
    <property type="project" value="TreeGrafter"/>
</dbReference>
<evidence type="ECO:0000259" key="2">
    <source>
        <dbReference type="Pfam" id="PF07971"/>
    </source>
</evidence>
<gene>
    <name evidence="4" type="ORF">HII31_05932</name>
</gene>
<comment type="caution">
    <text evidence="4">The sequence shown here is derived from an EMBL/GenBank/DDBJ whole genome shotgun (WGS) entry which is preliminary data.</text>
</comment>
<dbReference type="InterPro" id="IPR014718">
    <property type="entry name" value="GH-type_carb-bd"/>
</dbReference>
<keyword evidence="4" id="KW-0378">Hydrolase</keyword>
<dbReference type="FunFam" id="1.20.1610.10:FF:000002">
    <property type="entry name" value="Alpha-1,2-mannosidase family protein"/>
    <property type="match status" value="1"/>
</dbReference>
<dbReference type="AlphaFoldDB" id="A0A8H6RHT4"/>
<feature type="domain" description="Glycosyl hydrolase family 92 N-terminal" evidence="3">
    <location>
        <begin position="26"/>
        <end position="268"/>
    </location>
</feature>
<dbReference type="InterPro" id="IPR012939">
    <property type="entry name" value="Glyco_hydro_92"/>
</dbReference>
<dbReference type="Gene3D" id="1.20.1610.10">
    <property type="entry name" value="alpha-1,2-mannosidases domains"/>
    <property type="match status" value="1"/>
</dbReference>
<dbReference type="GO" id="GO:0005975">
    <property type="term" value="P:carbohydrate metabolic process"/>
    <property type="evidence" value="ECO:0007669"/>
    <property type="project" value="InterPro"/>
</dbReference>
<dbReference type="GO" id="GO:0006516">
    <property type="term" value="P:glycoprotein catabolic process"/>
    <property type="evidence" value="ECO:0007669"/>
    <property type="project" value="TreeGrafter"/>
</dbReference>
<feature type="chain" id="PRO_5034931016" evidence="1">
    <location>
        <begin position="18"/>
        <end position="780"/>
    </location>
</feature>
<feature type="signal peptide" evidence="1">
    <location>
        <begin position="1"/>
        <end position="17"/>
    </location>
</feature>
<keyword evidence="5" id="KW-1185">Reference proteome</keyword>
<dbReference type="PANTHER" id="PTHR12143">
    <property type="entry name" value="PEPTIDE N-GLYCANASE PNGASE -RELATED"/>
    <property type="match status" value="1"/>
</dbReference>
<feature type="domain" description="Glycosyl hydrolase family 92" evidence="2">
    <location>
        <begin position="274"/>
        <end position="758"/>
    </location>
</feature>
<dbReference type="Pfam" id="PF17678">
    <property type="entry name" value="Glyco_hydro_92N"/>
    <property type="match status" value="1"/>
</dbReference>
<dbReference type="GO" id="GO:0030246">
    <property type="term" value="F:carbohydrate binding"/>
    <property type="evidence" value="ECO:0007669"/>
    <property type="project" value="InterPro"/>
</dbReference>
<evidence type="ECO:0000259" key="3">
    <source>
        <dbReference type="Pfam" id="PF17678"/>
    </source>
</evidence>
<dbReference type="GO" id="GO:0016798">
    <property type="term" value="F:hydrolase activity, acting on glycosyl bonds"/>
    <property type="evidence" value="ECO:0007669"/>
    <property type="project" value="UniProtKB-KW"/>
</dbReference>
<dbReference type="GO" id="GO:0005634">
    <property type="term" value="C:nucleus"/>
    <property type="evidence" value="ECO:0007669"/>
    <property type="project" value="TreeGrafter"/>
</dbReference>
<dbReference type="InterPro" id="IPR008928">
    <property type="entry name" value="6-hairpin_glycosidase_sf"/>
</dbReference>
<dbReference type="OrthoDB" id="449263at2759"/>
<dbReference type="InterPro" id="IPR005887">
    <property type="entry name" value="GH92_a_mannosidase_put"/>
</dbReference>
<dbReference type="Gene3D" id="1.20.1050.60">
    <property type="entry name" value="alpha-1,2-mannosidase"/>
    <property type="match status" value="1"/>
</dbReference>
<dbReference type="EMBL" id="JABCIY010000110">
    <property type="protein sequence ID" value="KAF7192751.1"/>
    <property type="molecule type" value="Genomic_DNA"/>
</dbReference>
<proteinExistence type="predicted"/>
<dbReference type="Proteomes" id="UP000660729">
    <property type="component" value="Unassembled WGS sequence"/>
</dbReference>
<organism evidence="4 5">
    <name type="scientific">Pseudocercospora fuligena</name>
    <dbReference type="NCBI Taxonomy" id="685502"/>
    <lineage>
        <taxon>Eukaryota</taxon>
        <taxon>Fungi</taxon>
        <taxon>Dikarya</taxon>
        <taxon>Ascomycota</taxon>
        <taxon>Pezizomycotina</taxon>
        <taxon>Dothideomycetes</taxon>
        <taxon>Dothideomycetidae</taxon>
        <taxon>Mycosphaerellales</taxon>
        <taxon>Mycosphaerellaceae</taxon>
        <taxon>Pseudocercospora</taxon>
    </lineage>
</organism>
<sequence>MRVRLLAFLAALQLAAAAPALEPLQYVDQLIGSSAGGNVFAGASLPYGMAKAVADTDSQSNQGGFTTDGANITGFSGMHDSGTGGSPSLGLFPLFAYSSCTNDTVNGCNFPKRARATQYKNESLRATPGYFELELVSGVRAQMTTAFHTALFKFSFPSDGSGSPVVFIDLSDLSNSRQDNATISVEDNGRVTGNARFQPSFGQEEYVAYFCADFQGSIRDSGIYADSRGSTSVKDLKISRSINGFPLPGGAFLRFKDKSPVTVRMAYSFVSSEQACRLAETEIADFDFEGTKQTAAAAWKEKLSPIVVETRGVNSSALTNFYSGIYRTFQNPQNYTGVQSVVSPSTMYFDSFYCIWDHFRSQFPFLSIVDPTAMEQMIQGLLTLYDVQGWLPDCHMSLSKGYTQGGSNADVVIADAYVKLKSENIDWKKAYEAVVKDAEEEPYDWCCQGRGGLDSWKALNYIPVSDFDYKGFGPVTRSISRTLEYSYNDFCISQIAAGEGNQADAEKYQQVSGNWINLFKEDQISNLFNSSTSTGFTGFFQPRHLNQTWGFQDPLYCSNIDISTTKSCSLQNNAGETYESSIWEYSFYVPHDMAKLITALGGPETFVKRLEYLHDQNITYIGNEPSFLTVYQYHYAGRPALSAKRAHFYVPAFFSPTNAGLPGNDDSGTMGAFLAFTMMGLFPNPGQNMYFIIPPFFESVNITHPITKKTATIRNINFDASYNAIYIQKATLDGKPYTRNWIDHSFFTEGKELLLTLGRNESDWGTKIEDLPPSLSEYKF</sequence>
<dbReference type="SUPFAM" id="SSF48208">
    <property type="entry name" value="Six-hairpin glycosidases"/>
    <property type="match status" value="1"/>
</dbReference>
<evidence type="ECO:0000313" key="5">
    <source>
        <dbReference type="Proteomes" id="UP000660729"/>
    </source>
</evidence>
<dbReference type="FunFam" id="3.30.2080.10:FF:000001">
    <property type="entry name" value="Alpha-1,2-mannosidase subfamily"/>
    <property type="match status" value="1"/>
</dbReference>
<evidence type="ECO:0000256" key="1">
    <source>
        <dbReference type="SAM" id="SignalP"/>
    </source>
</evidence>
<protein>
    <submittedName>
        <fullName evidence="4">Putative secreted glycosidase</fullName>
    </submittedName>
</protein>
<dbReference type="FunFam" id="2.70.98.10:FF:000010">
    <property type="entry name" value="Alpha-1,2-mannosidase family protein"/>
    <property type="match status" value="1"/>
</dbReference>
<evidence type="ECO:0000313" key="4">
    <source>
        <dbReference type="EMBL" id="KAF7192751.1"/>
    </source>
</evidence>
<dbReference type="Gene3D" id="3.30.2080.10">
    <property type="entry name" value="GH92 mannosidase domain"/>
    <property type="match status" value="1"/>
</dbReference>
<reference evidence="4" key="1">
    <citation type="submission" date="2020-04" db="EMBL/GenBank/DDBJ databases">
        <title>Draft genome resource of the tomato pathogen Pseudocercospora fuligena.</title>
        <authorList>
            <person name="Zaccaron A."/>
        </authorList>
    </citation>
    <scope>NUCLEOTIDE SEQUENCE</scope>
    <source>
        <strain evidence="4">PF001</strain>
    </source>
</reference>
<keyword evidence="4" id="KW-0326">Glycosidase</keyword>
<dbReference type="GO" id="GO:0005829">
    <property type="term" value="C:cytosol"/>
    <property type="evidence" value="ECO:0007669"/>
    <property type="project" value="TreeGrafter"/>
</dbReference>
<dbReference type="Pfam" id="PF07971">
    <property type="entry name" value="Glyco_hydro_92"/>
    <property type="match status" value="1"/>
</dbReference>
<name>A0A8H6RHT4_9PEZI</name>
<dbReference type="FunFam" id="1.20.1050.60:FF:000002">
    <property type="entry name" value="Glycosyl hydrolase family 92"/>
    <property type="match status" value="1"/>
</dbReference>